<evidence type="ECO:0000313" key="3">
    <source>
        <dbReference type="Proteomes" id="UP000073816"/>
    </source>
</evidence>
<evidence type="ECO:0000313" key="2">
    <source>
        <dbReference type="EMBL" id="AMQ55490.1"/>
    </source>
</evidence>
<feature type="transmembrane region" description="Helical" evidence="1">
    <location>
        <begin position="184"/>
        <end position="206"/>
    </location>
</feature>
<feature type="transmembrane region" description="Helical" evidence="1">
    <location>
        <begin position="44"/>
        <end position="64"/>
    </location>
</feature>
<proteinExistence type="predicted"/>
<dbReference type="STRING" id="1727163.AO498_03685"/>
<feature type="transmembrane region" description="Helical" evidence="1">
    <location>
        <begin position="212"/>
        <end position="233"/>
    </location>
</feature>
<dbReference type="EMBL" id="CP012836">
    <property type="protein sequence ID" value="AMQ55490.1"/>
    <property type="molecule type" value="Genomic_DNA"/>
</dbReference>
<reference evidence="2 3" key="2">
    <citation type="journal article" date="2016" name="Genome Announc.">
        <title>Complete Genome Sequence of Algoriphagus sp. Strain M8-2, Isolated from a Brackish Lake.</title>
        <authorList>
            <person name="Muraguchi Y."/>
            <person name="Kushimoto K."/>
            <person name="Ohtsubo Y."/>
            <person name="Suzuki T."/>
            <person name="Dohra H."/>
            <person name="Kimbara K."/>
            <person name="Shintani M."/>
        </authorList>
    </citation>
    <scope>NUCLEOTIDE SEQUENCE [LARGE SCALE GENOMIC DNA]</scope>
    <source>
        <strain evidence="2 3">M8-2</strain>
    </source>
</reference>
<protein>
    <submittedName>
        <fullName evidence="2">Uncharacterized protein</fullName>
    </submittedName>
</protein>
<keyword evidence="3" id="KW-1185">Reference proteome</keyword>
<feature type="transmembrane region" description="Helical" evidence="1">
    <location>
        <begin position="117"/>
        <end position="135"/>
    </location>
</feature>
<sequence length="245" mass="28640">MIIEYFKKLYETPYVLLVNILGILTLVLFIVLPNKKKTKSRFLLPFLFIELVTFYENFSIYLLYDKPLNQFFHELITDTPFQGWNLWAYNLFNYQISKVLLLIYLRHQIQTPNRKKLVLIFIGGFVLTCAILMVLKLEPLYGFQTTIYFLGNTLLILTSGLYFLDLISNPKFLTINPLRNWDFWSITLILFQSAVVFLADIAYPYLAMNNESLYILFSQVSQVLYVLLIAVMASSLSSGIKRFSP</sequence>
<organism evidence="2 3">
    <name type="scientific">Algoriphagus sanaruensis</name>
    <dbReference type="NCBI Taxonomy" id="1727163"/>
    <lineage>
        <taxon>Bacteria</taxon>
        <taxon>Pseudomonadati</taxon>
        <taxon>Bacteroidota</taxon>
        <taxon>Cytophagia</taxon>
        <taxon>Cytophagales</taxon>
        <taxon>Cyclobacteriaceae</taxon>
        <taxon>Algoriphagus</taxon>
    </lineage>
</organism>
<gene>
    <name evidence="2" type="ORF">AO498_03685</name>
</gene>
<accession>A0A142EK35</accession>
<dbReference type="KEGG" id="alm:AO498_03685"/>
<feature type="transmembrane region" description="Helical" evidence="1">
    <location>
        <begin position="12"/>
        <end position="32"/>
    </location>
</feature>
<dbReference type="PATRIC" id="fig|1727163.4.peg.766"/>
<name>A0A142EK35_9BACT</name>
<dbReference type="AlphaFoldDB" id="A0A142EK35"/>
<keyword evidence="1" id="KW-0472">Membrane</keyword>
<reference evidence="3" key="1">
    <citation type="submission" date="2015-09" db="EMBL/GenBank/DDBJ databases">
        <title>Complete sequence of Algoriphagus sp. M8-2.</title>
        <authorList>
            <person name="Shintani M."/>
        </authorList>
    </citation>
    <scope>NUCLEOTIDE SEQUENCE [LARGE SCALE GENOMIC DNA]</scope>
    <source>
        <strain evidence="3">M8-2</strain>
    </source>
</reference>
<evidence type="ECO:0000256" key="1">
    <source>
        <dbReference type="SAM" id="Phobius"/>
    </source>
</evidence>
<feature type="transmembrane region" description="Helical" evidence="1">
    <location>
        <begin position="147"/>
        <end position="164"/>
    </location>
</feature>
<feature type="transmembrane region" description="Helical" evidence="1">
    <location>
        <begin position="84"/>
        <end position="105"/>
    </location>
</feature>
<keyword evidence="1" id="KW-1133">Transmembrane helix</keyword>
<keyword evidence="1" id="KW-0812">Transmembrane</keyword>
<dbReference type="Proteomes" id="UP000073816">
    <property type="component" value="Chromosome"/>
</dbReference>